<dbReference type="GO" id="GO:0005975">
    <property type="term" value="P:carbohydrate metabolic process"/>
    <property type="evidence" value="ECO:0007669"/>
    <property type="project" value="InterPro"/>
</dbReference>
<evidence type="ECO:0000313" key="8">
    <source>
        <dbReference type="Proteomes" id="UP000245202"/>
    </source>
</evidence>
<feature type="domain" description="F5/8 type C" evidence="6">
    <location>
        <begin position="1"/>
        <end position="131"/>
    </location>
</feature>
<feature type="region of interest" description="Disordered" evidence="5">
    <location>
        <begin position="1"/>
        <end position="39"/>
    </location>
</feature>
<protein>
    <recommendedName>
        <fullName evidence="6">F5/8 type C domain-containing protein</fullName>
    </recommendedName>
</protein>
<evidence type="ECO:0000313" key="7">
    <source>
        <dbReference type="EMBL" id="GBG06957.1"/>
    </source>
</evidence>
<dbReference type="PROSITE" id="PS50022">
    <property type="entry name" value="FA58C_3"/>
    <property type="match status" value="1"/>
</dbReference>
<dbReference type="EMBL" id="BDQX01000068">
    <property type="protein sequence ID" value="GBG06957.1"/>
    <property type="molecule type" value="Genomic_DNA"/>
</dbReference>
<organism evidence="7 8">
    <name type="scientific">Paenibacillus agaridevorans</name>
    <dbReference type="NCBI Taxonomy" id="171404"/>
    <lineage>
        <taxon>Bacteria</taxon>
        <taxon>Bacillati</taxon>
        <taxon>Bacillota</taxon>
        <taxon>Bacilli</taxon>
        <taxon>Bacillales</taxon>
        <taxon>Paenibacillaceae</taxon>
        <taxon>Paenibacillus</taxon>
    </lineage>
</organism>
<sequence length="1132" mass="121977">MQAVAATASSSQIGHGPELALDGVYDDGDNNWRPAARPTASNPQWIQLDLSEATKIGALEAAVTGEEGPKRYAVQVSLDGASFRTVAEREVQSSRTLYVSWDSVEARYVRLLLSDSFGSESAINEITLFPDVLPHRVGILSCFPDMKNFGDAGLTSLQDQRQQLMNLCVSIADPASPGINLMPELIDDALYPNGISDEEVLDYVSDPANYSWEYADDMFGRFTDIGMDIWLGFQGFSSRAFPSFYSTIVDEIGRTIQHRDFFNELHNETVIEVAKQTMRHFDSNPNVRKFSILGPGWYGGIEYYSGHSPELLAVYSDSAQENFRAWLADKYGTIGALNDSWGASYASFDEIASPLPDRSNPDTVDDRPEWADLMFWKMAYMDDFLAEYMQAMRSVSDKPIHVEVDGGYQSAPMETGESMGKIARDFSKYDNIIFGNSNLDAPYGVAQYSATARFYGLKGTMDDTAQPFDKAQTDNAFNFLSRGVDMLAHSALGWDYEEFNGGTGKWDPNGNYSGNDLYRYTQANSKKYLSIDPEPDSPDVVIFNPWYANLFRQGYNRNDHNFIFDGDHGISWYGAPFANWAHYLQSPDILDDFPIEDGALDNYKVFISPNMGVTLTSDAAEVKIKSWVQRGGAFASFGTDSFNYSVNLEEGRLGGGDGVGDWMMGLLAGSAATSRVGTQIKVSARAPAWLKSLASGASVSVAADATGAGQALGALPSNAVPVLEDEAGNAIMAEFAVGEGSVLFGTLPVADNELFKDSFMSKLLSDYADSRGIKRTVTADPTKFHVADAGVDAYSGKRVVEVARNANTDPNEVLVIRHAPSLDGKAAIIDLNWEKDGMLEYTFEPGKAFVYVPSAYGTIAASGSIAEEDGRQIVTLDLSNGYPVASITLNAEKPLTALAFAGNGFGSGWQQIGGAFGAGTVAADIGAVASSDGESGAVGKLVSKPFVLADDALAFYGAGYAGTAVDGEQPAAGDKIIANFENGDWSEVANVDTAVFGEAPATGGAGWVGDGDGYYAASSIGGGQKGMLQTSKFVVDRPTLSFDGAGWNGTVYGEGPWPYALNNRFYLKDAATDEILIEEVPTNRVGDSGRMKTYVWDVAQYAGKEVYFEAVDAIGEAESAAYGGGFDWLAVD</sequence>
<evidence type="ECO:0000256" key="4">
    <source>
        <dbReference type="ARBA" id="ARBA00023295"/>
    </source>
</evidence>
<feature type="non-terminal residue" evidence="7">
    <location>
        <position position="1132"/>
    </location>
</feature>
<dbReference type="SUPFAM" id="SSF51445">
    <property type="entry name" value="(Trans)glycosidases"/>
    <property type="match status" value="1"/>
</dbReference>
<dbReference type="InterPro" id="IPR008979">
    <property type="entry name" value="Galactose-bd-like_sf"/>
</dbReference>
<dbReference type="Proteomes" id="UP000245202">
    <property type="component" value="Unassembled WGS sequence"/>
</dbReference>
<dbReference type="Gene3D" id="2.60.120.260">
    <property type="entry name" value="Galactose-binding domain-like"/>
    <property type="match status" value="1"/>
</dbReference>
<evidence type="ECO:0000256" key="3">
    <source>
        <dbReference type="ARBA" id="ARBA00022833"/>
    </source>
</evidence>
<name>A0A2R5EK88_9BACL</name>
<dbReference type="PANTHER" id="PTHR36447">
    <property type="entry name" value="BETA-GALACTOSIDASE GANA"/>
    <property type="match status" value="1"/>
</dbReference>
<keyword evidence="3" id="KW-0862">Zinc</keyword>
<evidence type="ECO:0000256" key="1">
    <source>
        <dbReference type="ARBA" id="ARBA00022723"/>
    </source>
</evidence>
<accession>A0A2R5EK88</accession>
<gene>
    <name evidence="7" type="ORF">PAT3040_01499</name>
</gene>
<dbReference type="AlphaFoldDB" id="A0A2R5EK88"/>
<dbReference type="Pfam" id="PF02449">
    <property type="entry name" value="Glyco_hydro_42"/>
    <property type="match status" value="1"/>
</dbReference>
<keyword evidence="1" id="KW-0479">Metal-binding</keyword>
<reference evidence="7 8" key="1">
    <citation type="submission" date="2017-08" db="EMBL/GenBank/DDBJ databases">
        <title>Substantial Increase in Enzyme Production by Combined Drug-Resistance Mutations in Paenibacillus agaridevorans.</title>
        <authorList>
            <person name="Tanaka Y."/>
            <person name="Funane K."/>
            <person name="Hosaka T."/>
            <person name="Shiwa Y."/>
            <person name="Fujita N."/>
            <person name="Miyazaki T."/>
            <person name="Yoshikawa H."/>
            <person name="Murakami K."/>
            <person name="Kasahara K."/>
            <person name="Inaoka T."/>
            <person name="Hiraga Y."/>
            <person name="Ochi K."/>
        </authorList>
    </citation>
    <scope>NUCLEOTIDE SEQUENCE [LARGE SCALE GENOMIC DNA]</scope>
    <source>
        <strain evidence="7 8">T-3040</strain>
    </source>
</reference>
<dbReference type="GO" id="GO:0046872">
    <property type="term" value="F:metal ion binding"/>
    <property type="evidence" value="ECO:0007669"/>
    <property type="project" value="UniProtKB-KW"/>
</dbReference>
<evidence type="ECO:0000256" key="2">
    <source>
        <dbReference type="ARBA" id="ARBA00022801"/>
    </source>
</evidence>
<dbReference type="GO" id="GO:0004565">
    <property type="term" value="F:beta-galactosidase activity"/>
    <property type="evidence" value="ECO:0007669"/>
    <property type="project" value="InterPro"/>
</dbReference>
<dbReference type="Gene3D" id="3.20.20.80">
    <property type="entry name" value="Glycosidases"/>
    <property type="match status" value="1"/>
</dbReference>
<dbReference type="InterPro" id="IPR013529">
    <property type="entry name" value="Glyco_hydro_42_N"/>
</dbReference>
<dbReference type="GO" id="GO:0009341">
    <property type="term" value="C:beta-galactosidase complex"/>
    <property type="evidence" value="ECO:0007669"/>
    <property type="project" value="InterPro"/>
</dbReference>
<dbReference type="InterPro" id="IPR017853">
    <property type="entry name" value="GH"/>
</dbReference>
<evidence type="ECO:0000259" key="6">
    <source>
        <dbReference type="PROSITE" id="PS50022"/>
    </source>
</evidence>
<dbReference type="PANTHER" id="PTHR36447:SF2">
    <property type="entry name" value="BETA-GALACTOSIDASE YESZ"/>
    <property type="match status" value="1"/>
</dbReference>
<dbReference type="InterPro" id="IPR003476">
    <property type="entry name" value="Glyco_hydro_42"/>
</dbReference>
<keyword evidence="8" id="KW-1185">Reference proteome</keyword>
<evidence type="ECO:0000256" key="5">
    <source>
        <dbReference type="SAM" id="MobiDB-lite"/>
    </source>
</evidence>
<keyword evidence="2" id="KW-0378">Hydrolase</keyword>
<dbReference type="Pfam" id="PF00754">
    <property type="entry name" value="F5_F8_type_C"/>
    <property type="match status" value="1"/>
</dbReference>
<keyword evidence="4" id="KW-0326">Glycosidase</keyword>
<comment type="caution">
    <text evidence="7">The sequence shown here is derived from an EMBL/GenBank/DDBJ whole genome shotgun (WGS) entry which is preliminary data.</text>
</comment>
<proteinExistence type="predicted"/>
<dbReference type="SUPFAM" id="SSF49785">
    <property type="entry name" value="Galactose-binding domain-like"/>
    <property type="match status" value="1"/>
</dbReference>
<dbReference type="InterPro" id="IPR000421">
    <property type="entry name" value="FA58C"/>
</dbReference>